<gene>
    <name evidence="2" type="ORF">CCHR01_10359</name>
</gene>
<proteinExistence type="predicted"/>
<sequence length="115" mass="13176">MTRPKVPEDKRQRTAQACDTCKRRKQKVSPTFVFHTTSLSATINFSRNPIGLDFCHDPLPLPSSLYLPCLYRLFYPSPLSSETYCRHKHTVWLLFMMALHTIPSDPHHPLAPALG</sequence>
<evidence type="ECO:0000256" key="1">
    <source>
        <dbReference type="SAM" id="MobiDB-lite"/>
    </source>
</evidence>
<organism evidence="2 3">
    <name type="scientific">Colletotrichum chrysophilum</name>
    <dbReference type="NCBI Taxonomy" id="1836956"/>
    <lineage>
        <taxon>Eukaryota</taxon>
        <taxon>Fungi</taxon>
        <taxon>Dikarya</taxon>
        <taxon>Ascomycota</taxon>
        <taxon>Pezizomycotina</taxon>
        <taxon>Sordariomycetes</taxon>
        <taxon>Hypocreomycetidae</taxon>
        <taxon>Glomerellales</taxon>
        <taxon>Glomerellaceae</taxon>
        <taxon>Colletotrichum</taxon>
        <taxon>Colletotrichum gloeosporioides species complex</taxon>
    </lineage>
</organism>
<evidence type="ECO:0000313" key="3">
    <source>
        <dbReference type="Proteomes" id="UP001243330"/>
    </source>
</evidence>
<protein>
    <submittedName>
        <fullName evidence="2">Uncharacterized protein</fullName>
    </submittedName>
</protein>
<dbReference type="EMBL" id="JAQOWY010000216">
    <property type="protein sequence ID" value="KAK1847022.1"/>
    <property type="molecule type" value="Genomic_DNA"/>
</dbReference>
<keyword evidence="3" id="KW-1185">Reference proteome</keyword>
<accession>A0AAD9EGV6</accession>
<name>A0AAD9EGV6_9PEZI</name>
<feature type="compositionally biased region" description="Basic and acidic residues" evidence="1">
    <location>
        <begin position="1"/>
        <end position="12"/>
    </location>
</feature>
<feature type="region of interest" description="Disordered" evidence="1">
    <location>
        <begin position="1"/>
        <end position="22"/>
    </location>
</feature>
<reference evidence="2" key="1">
    <citation type="submission" date="2023-01" db="EMBL/GenBank/DDBJ databases">
        <title>Colletotrichum chrysophilum M932 genome sequence.</title>
        <authorList>
            <person name="Baroncelli R."/>
        </authorList>
    </citation>
    <scope>NUCLEOTIDE SEQUENCE</scope>
    <source>
        <strain evidence="2">M932</strain>
    </source>
</reference>
<evidence type="ECO:0000313" key="2">
    <source>
        <dbReference type="EMBL" id="KAK1847022.1"/>
    </source>
</evidence>
<dbReference type="AlphaFoldDB" id="A0AAD9EGV6"/>
<comment type="caution">
    <text evidence="2">The sequence shown here is derived from an EMBL/GenBank/DDBJ whole genome shotgun (WGS) entry which is preliminary data.</text>
</comment>
<dbReference type="Proteomes" id="UP001243330">
    <property type="component" value="Unassembled WGS sequence"/>
</dbReference>